<evidence type="ECO:0000313" key="3">
    <source>
        <dbReference type="Proteomes" id="UP001183809"/>
    </source>
</evidence>
<dbReference type="RefSeq" id="WP_311700234.1">
    <property type="nucleotide sequence ID" value="NZ_JAVREY010000084.1"/>
</dbReference>
<evidence type="ECO:0000313" key="2">
    <source>
        <dbReference type="EMBL" id="MDT0468790.1"/>
    </source>
</evidence>
<dbReference type="Proteomes" id="UP001183809">
    <property type="component" value="Unassembled WGS sequence"/>
</dbReference>
<proteinExistence type="predicted"/>
<accession>A0ABU2U6T6</accession>
<protein>
    <submittedName>
        <fullName evidence="2">Uncharacterized protein</fullName>
    </submittedName>
</protein>
<feature type="region of interest" description="Disordered" evidence="1">
    <location>
        <begin position="1"/>
        <end position="42"/>
    </location>
</feature>
<gene>
    <name evidence="2" type="ORF">RM764_38425</name>
</gene>
<organism evidence="2 3">
    <name type="scientific">Streptomyces gibsoniae</name>
    <dbReference type="NCBI Taxonomy" id="3075529"/>
    <lineage>
        <taxon>Bacteria</taxon>
        <taxon>Bacillati</taxon>
        <taxon>Actinomycetota</taxon>
        <taxon>Actinomycetes</taxon>
        <taxon>Kitasatosporales</taxon>
        <taxon>Streptomycetaceae</taxon>
        <taxon>Streptomyces</taxon>
    </lineage>
</organism>
<feature type="compositionally biased region" description="Basic and acidic residues" evidence="1">
    <location>
        <begin position="32"/>
        <end position="42"/>
    </location>
</feature>
<evidence type="ECO:0000256" key="1">
    <source>
        <dbReference type="SAM" id="MobiDB-lite"/>
    </source>
</evidence>
<name>A0ABU2U6T6_9ACTN</name>
<dbReference type="EMBL" id="JAVREY010000084">
    <property type="protein sequence ID" value="MDT0468790.1"/>
    <property type="molecule type" value="Genomic_DNA"/>
</dbReference>
<comment type="caution">
    <text evidence="2">The sequence shown here is derived from an EMBL/GenBank/DDBJ whole genome shotgun (WGS) entry which is preliminary data.</text>
</comment>
<reference evidence="3" key="1">
    <citation type="submission" date="2023-07" db="EMBL/GenBank/DDBJ databases">
        <title>30 novel species of actinomycetes from the DSMZ collection.</title>
        <authorList>
            <person name="Nouioui I."/>
        </authorList>
    </citation>
    <scope>NUCLEOTIDE SEQUENCE [LARGE SCALE GENOMIC DNA]</scope>
    <source>
        <strain evidence="3">DSM 41699</strain>
    </source>
</reference>
<sequence length="42" mass="4536">MKAELPTSAAPHAPHAPDQPSLAPQTLPQDEEDKKSEEGEKE</sequence>
<keyword evidence="3" id="KW-1185">Reference proteome</keyword>